<reference evidence="14 15" key="1">
    <citation type="submission" date="2020-05" db="EMBL/GenBank/DDBJ databases">
        <title>Horizontal transmission and recombination maintain forever young bacterial symbiont genomes.</title>
        <authorList>
            <person name="Russell S.L."/>
            <person name="Pepper-Tunick E."/>
            <person name="Svedberg J."/>
            <person name="Byrne A."/>
            <person name="Ruelas Castillo J."/>
            <person name="Vollmers C."/>
            <person name="Beinart R.A."/>
            <person name="Corbett-Detig R."/>
        </authorList>
    </citation>
    <scope>NUCLEOTIDE SEQUENCE [LARGE SCALE GENOMIC DNA]</scope>
    <source>
        <strain evidence="14">Monterey_2004</strain>
    </source>
</reference>
<evidence type="ECO:0000256" key="1">
    <source>
        <dbReference type="ARBA" id="ARBA00008282"/>
    </source>
</evidence>
<keyword evidence="7 11" id="KW-0274">FAD</keyword>
<accession>A0A853GCS6</accession>
<gene>
    <name evidence="14" type="ORF">H0A74_03555</name>
</gene>
<comment type="caution">
    <text evidence="14">The sequence shown here is derived from an EMBL/GenBank/DDBJ whole genome shotgun (WGS) entry which is preliminary data.</text>
</comment>
<evidence type="ECO:0000313" key="15">
    <source>
        <dbReference type="Proteomes" id="UP000525329"/>
    </source>
</evidence>
<comment type="cofactor">
    <cofactor evidence="12">
        <name>Mg(2+)</name>
        <dbReference type="ChEBI" id="CHEBI:18420"/>
    </cofactor>
    <cofactor evidence="12">
        <name>Mn(2+)</name>
        <dbReference type="ChEBI" id="CHEBI:29035"/>
    </cofactor>
    <text evidence="12">Magnesium. Can also use manganese.</text>
</comment>
<evidence type="ECO:0000256" key="13">
    <source>
        <dbReference type="RuleBase" id="RU363002"/>
    </source>
</evidence>
<dbReference type="GO" id="GO:0016740">
    <property type="term" value="F:transferase activity"/>
    <property type="evidence" value="ECO:0007669"/>
    <property type="project" value="UniProtKB-UniRule"/>
</dbReference>
<dbReference type="PROSITE" id="PS51257">
    <property type="entry name" value="PROKAR_LIPOPROTEIN"/>
    <property type="match status" value="1"/>
</dbReference>
<comment type="similarity">
    <text evidence="1 11 13">Belongs to the ApbE family.</text>
</comment>
<organism evidence="14 15">
    <name type="scientific">Candidatus Vesicomyosocius endoextente</name>
    <dbReference type="NCBI Taxonomy" id="2738853"/>
    <lineage>
        <taxon>Bacteria</taxon>
        <taxon>Pseudomonadati</taxon>
        <taxon>Pseudomonadota</taxon>
        <taxon>Gammaproteobacteria</taxon>
        <taxon>Candidatus Pseudothioglobaceae</taxon>
        <taxon>Candidatus Vesicomyidisocius</taxon>
    </lineage>
</organism>
<keyword evidence="5 11" id="KW-0808">Transferase</keyword>
<protein>
    <recommendedName>
        <fullName evidence="3 11">FAD:protein FMN transferase</fullName>
        <ecNumber evidence="2 11">2.7.1.180</ecNumber>
    </recommendedName>
    <alternativeName>
        <fullName evidence="9 11">Flavin transferase</fullName>
    </alternativeName>
</protein>
<evidence type="ECO:0000256" key="10">
    <source>
        <dbReference type="ARBA" id="ARBA00048540"/>
    </source>
</evidence>
<dbReference type="InterPro" id="IPR024932">
    <property type="entry name" value="ApbE"/>
</dbReference>
<keyword evidence="13" id="KW-1003">Cell membrane</keyword>
<proteinExistence type="inferred from homology"/>
<dbReference type="GO" id="GO:0046872">
    <property type="term" value="F:metal ion binding"/>
    <property type="evidence" value="ECO:0007669"/>
    <property type="project" value="UniProtKB-UniRule"/>
</dbReference>
<evidence type="ECO:0000256" key="2">
    <source>
        <dbReference type="ARBA" id="ARBA00011955"/>
    </source>
</evidence>
<dbReference type="Gene3D" id="3.10.520.10">
    <property type="entry name" value="ApbE-like domains"/>
    <property type="match status" value="1"/>
</dbReference>
<keyword evidence="4 11" id="KW-0285">Flavoprotein</keyword>
<evidence type="ECO:0000256" key="8">
    <source>
        <dbReference type="ARBA" id="ARBA00022842"/>
    </source>
</evidence>
<dbReference type="EMBL" id="JACCHU010000002">
    <property type="protein sequence ID" value="NYT52630.1"/>
    <property type="molecule type" value="Genomic_DNA"/>
</dbReference>
<dbReference type="Proteomes" id="UP000525329">
    <property type="component" value="Unassembled WGS sequence"/>
</dbReference>
<dbReference type="PANTHER" id="PTHR30040">
    <property type="entry name" value="THIAMINE BIOSYNTHESIS LIPOPROTEIN APBE"/>
    <property type="match status" value="1"/>
</dbReference>
<evidence type="ECO:0000256" key="11">
    <source>
        <dbReference type="PIRNR" id="PIRNR006268"/>
    </source>
</evidence>
<keyword evidence="13" id="KW-0472">Membrane</keyword>
<keyword evidence="13" id="KW-0997">Cell inner membrane</keyword>
<comment type="catalytic activity">
    <reaction evidence="10 11 13">
        <text>L-threonyl-[protein] + FAD = FMN-L-threonyl-[protein] + AMP + H(+)</text>
        <dbReference type="Rhea" id="RHEA:36847"/>
        <dbReference type="Rhea" id="RHEA-COMP:11060"/>
        <dbReference type="Rhea" id="RHEA-COMP:11061"/>
        <dbReference type="ChEBI" id="CHEBI:15378"/>
        <dbReference type="ChEBI" id="CHEBI:30013"/>
        <dbReference type="ChEBI" id="CHEBI:57692"/>
        <dbReference type="ChEBI" id="CHEBI:74257"/>
        <dbReference type="ChEBI" id="CHEBI:456215"/>
        <dbReference type="EC" id="2.7.1.180"/>
    </reaction>
</comment>
<feature type="binding site" evidence="12">
    <location>
        <position position="161"/>
    </location>
    <ligand>
        <name>Mg(2+)</name>
        <dbReference type="ChEBI" id="CHEBI:18420"/>
    </ligand>
</feature>
<comment type="function">
    <text evidence="13">Flavin transferase that catalyzes the transfer of the FMN moiety of FAD and its covalent binding to the hydroxyl group of a threonine residue in a target flavoprotein.</text>
</comment>
<evidence type="ECO:0000256" key="3">
    <source>
        <dbReference type="ARBA" id="ARBA00016337"/>
    </source>
</evidence>
<feature type="binding site" evidence="12">
    <location>
        <position position="266"/>
    </location>
    <ligand>
        <name>Mg(2+)</name>
        <dbReference type="ChEBI" id="CHEBI:18420"/>
    </ligand>
</feature>
<dbReference type="InterPro" id="IPR003374">
    <property type="entry name" value="ApbE-like_sf"/>
</dbReference>
<evidence type="ECO:0000256" key="6">
    <source>
        <dbReference type="ARBA" id="ARBA00022723"/>
    </source>
</evidence>
<evidence type="ECO:0000256" key="9">
    <source>
        <dbReference type="ARBA" id="ARBA00031306"/>
    </source>
</evidence>
<dbReference type="PIRSF" id="PIRSF006268">
    <property type="entry name" value="ApbE"/>
    <property type="match status" value="1"/>
</dbReference>
<keyword evidence="8 11" id="KW-0460">Magnesium</keyword>
<feature type="binding site" evidence="12">
    <location>
        <position position="270"/>
    </location>
    <ligand>
        <name>Mg(2+)</name>
        <dbReference type="ChEBI" id="CHEBI:18420"/>
    </ligand>
</feature>
<dbReference type="PANTHER" id="PTHR30040:SF2">
    <property type="entry name" value="FAD:PROTEIN FMN TRANSFERASE"/>
    <property type="match status" value="1"/>
</dbReference>
<name>A0A853GCS6_9GAMM</name>
<evidence type="ECO:0000256" key="4">
    <source>
        <dbReference type="ARBA" id="ARBA00022630"/>
    </source>
</evidence>
<keyword evidence="6 11" id="KW-0479">Metal-binding</keyword>
<dbReference type="EC" id="2.7.1.180" evidence="2 11"/>
<evidence type="ECO:0000256" key="5">
    <source>
        <dbReference type="ARBA" id="ARBA00022679"/>
    </source>
</evidence>
<evidence type="ECO:0000313" key="14">
    <source>
        <dbReference type="EMBL" id="NYT52630.1"/>
    </source>
</evidence>
<dbReference type="Pfam" id="PF02424">
    <property type="entry name" value="ApbE"/>
    <property type="match status" value="1"/>
</dbReference>
<comment type="subcellular location">
    <subcellularLocation>
        <location evidence="13">Cell inner membrane</location>
        <topology evidence="13">Lipid-anchor</topology>
        <orientation evidence="13">Periplasmic side</orientation>
    </subcellularLocation>
</comment>
<dbReference type="SUPFAM" id="SSF143631">
    <property type="entry name" value="ApbE-like"/>
    <property type="match status" value="1"/>
</dbReference>
<dbReference type="GO" id="GO:0005886">
    <property type="term" value="C:plasma membrane"/>
    <property type="evidence" value="ECO:0007669"/>
    <property type="project" value="UniProtKB-SubCell"/>
</dbReference>
<evidence type="ECO:0000256" key="12">
    <source>
        <dbReference type="PIRSR" id="PIRSR006268-2"/>
    </source>
</evidence>
<sequence>MSKVFIVFIFLFLSSCVSETEQTITGTSMGTDYSIKVLNTQISKLIIDKRLNEIEKIFSTWDEDSELSKLNRAPINQWIKVSDELFFVLLQAKEIYKQTQGFFDPGIGRLIDVWGFGVIKTQVKPNQEKIAKALSISSIKYVHLVDLRVKKLKDIYINLSAIAKGYSVDIVANMLIQQGLKNFIVEIGGEVMAQGQWTVGIEKPNHSLPIAIELKNLAIATSGDYRNYLVWQEKKYQHILNPNTGLPANTDLSSVSVIHDSAMMADAYATAMMAMGSQKARILAQQLNLSVVFILNQWYDFEVLQIH</sequence>
<evidence type="ECO:0000256" key="7">
    <source>
        <dbReference type="ARBA" id="ARBA00022827"/>
    </source>
</evidence>
<dbReference type="AlphaFoldDB" id="A0A853GCS6"/>
<keyword evidence="13" id="KW-0449">Lipoprotein</keyword>